<dbReference type="OrthoDB" id="3048815at2759"/>
<reference evidence="2" key="1">
    <citation type="submission" date="2021-02" db="EMBL/GenBank/DDBJ databases">
        <authorList>
            <person name="Nieuwenhuis M."/>
            <person name="Van De Peppel L.J.J."/>
        </authorList>
    </citation>
    <scope>NUCLEOTIDE SEQUENCE</scope>
    <source>
        <strain evidence="2">D49</strain>
    </source>
</reference>
<dbReference type="EMBL" id="JABCKI010006362">
    <property type="protein sequence ID" value="KAG5634543.1"/>
    <property type="molecule type" value="Genomic_DNA"/>
</dbReference>
<dbReference type="Proteomes" id="UP000717328">
    <property type="component" value="Unassembled WGS sequence"/>
</dbReference>
<dbReference type="PROSITE" id="PS01108">
    <property type="entry name" value="RIBOSOMAL_L24"/>
    <property type="match status" value="1"/>
</dbReference>
<feature type="region of interest" description="Disordered" evidence="1">
    <location>
        <begin position="313"/>
        <end position="337"/>
    </location>
</feature>
<dbReference type="InterPro" id="IPR014722">
    <property type="entry name" value="Rib_uL2_dom2"/>
</dbReference>
<feature type="non-terminal residue" evidence="2">
    <location>
        <position position="337"/>
    </location>
</feature>
<gene>
    <name evidence="2" type="ORF">H0H81_001565</name>
</gene>
<dbReference type="GO" id="GO:0006412">
    <property type="term" value="P:translation"/>
    <property type="evidence" value="ECO:0007669"/>
    <property type="project" value="InterPro"/>
</dbReference>
<accession>A0A9P7K2R0</accession>
<keyword evidence="3" id="KW-1185">Reference proteome</keyword>
<evidence type="ECO:0000313" key="3">
    <source>
        <dbReference type="Proteomes" id="UP000717328"/>
    </source>
</evidence>
<feature type="region of interest" description="Disordered" evidence="1">
    <location>
        <begin position="1"/>
        <end position="68"/>
    </location>
</feature>
<organism evidence="2 3">
    <name type="scientific">Sphagnurus paluster</name>
    <dbReference type="NCBI Taxonomy" id="117069"/>
    <lineage>
        <taxon>Eukaryota</taxon>
        <taxon>Fungi</taxon>
        <taxon>Dikarya</taxon>
        <taxon>Basidiomycota</taxon>
        <taxon>Agaricomycotina</taxon>
        <taxon>Agaricomycetes</taxon>
        <taxon>Agaricomycetidae</taxon>
        <taxon>Agaricales</taxon>
        <taxon>Tricholomatineae</taxon>
        <taxon>Lyophyllaceae</taxon>
        <taxon>Sphagnurus</taxon>
    </lineage>
</organism>
<evidence type="ECO:0000256" key="1">
    <source>
        <dbReference type="SAM" id="MobiDB-lite"/>
    </source>
</evidence>
<name>A0A9P7K2R0_9AGAR</name>
<evidence type="ECO:0000313" key="2">
    <source>
        <dbReference type="EMBL" id="KAG5634543.1"/>
    </source>
</evidence>
<feature type="compositionally biased region" description="Basic and acidic residues" evidence="1">
    <location>
        <begin position="1"/>
        <end position="11"/>
    </location>
</feature>
<sequence>VHDDETAHDNCIDPAVSPSSSTIECGFSLEDNMGDALEVAGENSREEGHRKAEGRGKGHEREKPAKRVHRDFIPSLATTKSKGRVEYFIDQVLSNPFVSLEAKVDHDAKEDNDKEVTDKFETFLDDSEPVPGVQASSRSILLQEHERLYNETDWEELLDRTRTRSRIQFSLDGPAGAIPVNVARDFLPEEVFPTVDKLSAFELVSYISAERMHHFRELAEAQWLKPGDYVVVADGQSKGCLGTVHSISGNEAVVDLEGETAQETVALRQLRKNVVVGEIYDQDSAKEPSGGAVHKTKIQLRYNGWKYRLRKLPPKQTKSKKGMQSPFRLPELDQFVK</sequence>
<comment type="caution">
    <text evidence="2">The sequence shown here is derived from an EMBL/GenBank/DDBJ whole genome shotgun (WGS) entry which is preliminary data.</text>
</comment>
<dbReference type="GO" id="GO:0005840">
    <property type="term" value="C:ribosome"/>
    <property type="evidence" value="ECO:0007669"/>
    <property type="project" value="InterPro"/>
</dbReference>
<dbReference type="GO" id="GO:0003735">
    <property type="term" value="F:structural constituent of ribosome"/>
    <property type="evidence" value="ECO:0007669"/>
    <property type="project" value="InterPro"/>
</dbReference>
<dbReference type="InterPro" id="IPR005825">
    <property type="entry name" value="Ribosomal_uL24_CS"/>
</dbReference>
<feature type="compositionally biased region" description="Basic and acidic residues" evidence="1">
    <location>
        <begin position="43"/>
        <end position="65"/>
    </location>
</feature>
<proteinExistence type="predicted"/>
<reference evidence="2" key="2">
    <citation type="submission" date="2021-10" db="EMBL/GenBank/DDBJ databases">
        <title>Phylogenomics reveals ancestral predisposition of the termite-cultivated fungus Termitomyces towards a domesticated lifestyle.</title>
        <authorList>
            <person name="Auxier B."/>
            <person name="Grum-Grzhimaylo A."/>
            <person name="Cardenas M.E."/>
            <person name="Lodge J.D."/>
            <person name="Laessoe T."/>
            <person name="Pedersen O."/>
            <person name="Smith M.E."/>
            <person name="Kuyper T.W."/>
            <person name="Franco-Molano E.A."/>
            <person name="Baroni T.J."/>
            <person name="Aanen D.K."/>
        </authorList>
    </citation>
    <scope>NUCLEOTIDE SEQUENCE</scope>
    <source>
        <strain evidence="2">D49</strain>
    </source>
</reference>
<dbReference type="AlphaFoldDB" id="A0A9P7K2R0"/>
<dbReference type="Gene3D" id="2.30.30.30">
    <property type="match status" value="1"/>
</dbReference>
<protein>
    <submittedName>
        <fullName evidence="2">Uncharacterized protein</fullName>
    </submittedName>
</protein>